<dbReference type="Proteomes" id="UP000465062">
    <property type="component" value="Chromosome"/>
</dbReference>
<accession>A0A6I6UDD7</accession>
<dbReference type="PIRSF" id="PIRSF034303">
    <property type="entry name" value="DUF1694"/>
    <property type="match status" value="1"/>
</dbReference>
<reference evidence="2 3" key="1">
    <citation type="submission" date="2019-06" db="EMBL/GenBank/DDBJ databases">
        <title>An operon consisting of a P-type ATPase gene and a transcriptional regular gene given the different cadmium resistance in Bacillus vietamensis 151-6 and Bacillus marisflavi 151-25.</title>
        <authorList>
            <person name="Yu X."/>
        </authorList>
    </citation>
    <scope>NUCLEOTIDE SEQUENCE [LARGE SCALE GENOMIC DNA]</scope>
    <source>
        <strain evidence="2 3">151-6</strain>
    </source>
</reference>
<dbReference type="Pfam" id="PF07997">
    <property type="entry name" value="DUF1694"/>
    <property type="match status" value="1"/>
</dbReference>
<evidence type="ECO:0000313" key="2">
    <source>
        <dbReference type="EMBL" id="QHE59968.1"/>
    </source>
</evidence>
<dbReference type="AlphaFoldDB" id="A0A6I6UDD7"/>
<dbReference type="InterPro" id="IPR029064">
    <property type="entry name" value="Ribosomal_eL30-like_sf"/>
</dbReference>
<gene>
    <name evidence="2" type="ORF">FHE72_02195</name>
</gene>
<dbReference type="SUPFAM" id="SSF160515">
    <property type="entry name" value="YueI-like"/>
    <property type="match status" value="1"/>
</dbReference>
<evidence type="ECO:0000256" key="1">
    <source>
        <dbReference type="SAM" id="MobiDB-lite"/>
    </source>
</evidence>
<dbReference type="KEGG" id="bvq:FHE72_02195"/>
<dbReference type="EMBL" id="CP047394">
    <property type="protein sequence ID" value="QHE59968.1"/>
    <property type="molecule type" value="Genomic_DNA"/>
</dbReference>
<dbReference type="Gene3D" id="3.30.1330.30">
    <property type="match status" value="1"/>
</dbReference>
<name>A0A6I6UDD7_9BACI</name>
<proteinExistence type="predicted"/>
<feature type="compositionally biased region" description="Polar residues" evidence="1">
    <location>
        <begin position="142"/>
        <end position="151"/>
    </location>
</feature>
<feature type="region of interest" description="Disordered" evidence="1">
    <location>
        <begin position="132"/>
        <end position="151"/>
    </location>
</feature>
<organism evidence="2 3">
    <name type="scientific">Rossellomorea vietnamensis</name>
    <dbReference type="NCBI Taxonomy" id="218284"/>
    <lineage>
        <taxon>Bacteria</taxon>
        <taxon>Bacillati</taxon>
        <taxon>Bacillota</taxon>
        <taxon>Bacilli</taxon>
        <taxon>Bacillales</taxon>
        <taxon>Bacillaceae</taxon>
        <taxon>Rossellomorea</taxon>
    </lineage>
</organism>
<dbReference type="InterPro" id="IPR012543">
    <property type="entry name" value="DUF1694"/>
</dbReference>
<sequence length="151" mass="17563">MFLSRPTIDDYLENGIYGQKQTKPDERRKFLGTLRERIVIALTQSQVREKGIYKEVQDQLKKHPDAKLLLNGNMSYTFLSKYIKLADTYHVSFSMVTNKEIETDIGLVLAYDHAIDQEEIYVQKKSEKVMEAKAKPKPKKSLFSSIKNKLF</sequence>
<evidence type="ECO:0000313" key="3">
    <source>
        <dbReference type="Proteomes" id="UP000465062"/>
    </source>
</evidence>
<protein>
    <submittedName>
        <fullName evidence="2">DUF1694 domain-containing protein</fullName>
    </submittedName>
</protein>